<name>A0AAD9X8S6_9ROSI</name>
<feature type="compositionally biased region" description="Polar residues" evidence="1">
    <location>
        <begin position="8"/>
        <end position="20"/>
    </location>
</feature>
<evidence type="ECO:0000256" key="1">
    <source>
        <dbReference type="SAM" id="MobiDB-lite"/>
    </source>
</evidence>
<proteinExistence type="predicted"/>
<sequence>MRVVRKLSASSTQSQSWNRSNKGDMKKAIIQKKRELALIGGSGEAADWRRSRLIERELDDMLKCEEIFWRQWSRFAWLKDGEVKETLFQMSPSKAPVGFECNHALRRKVGGKNGFMALKLDMAKAYDRAQWCFLEDCHATYLGLPCLTRRSKRVMFDHVKQRVWNKLQSWSHRFFSLGGREVLLKAVIQSIPVYTMNLFRLPASLITDIHRMRAKFWWGGSGNKRKMHWCFWENLCKAKDEGV</sequence>
<gene>
    <name evidence="2" type="ORF">Ddye_014716</name>
</gene>
<dbReference type="PANTHER" id="PTHR33116:SF86">
    <property type="entry name" value="REVERSE TRANSCRIPTASE DOMAIN-CONTAINING PROTEIN"/>
    <property type="match status" value="1"/>
</dbReference>
<reference evidence="2" key="1">
    <citation type="journal article" date="2023" name="Plant J.">
        <title>Genome sequences and population genomics provide insights into the demographic history, inbreeding, and mutation load of two 'living fossil' tree species of Dipteronia.</title>
        <authorList>
            <person name="Feng Y."/>
            <person name="Comes H.P."/>
            <person name="Chen J."/>
            <person name="Zhu S."/>
            <person name="Lu R."/>
            <person name="Zhang X."/>
            <person name="Li P."/>
            <person name="Qiu J."/>
            <person name="Olsen K.M."/>
            <person name="Qiu Y."/>
        </authorList>
    </citation>
    <scope>NUCLEOTIDE SEQUENCE</scope>
    <source>
        <strain evidence="2">KIB01</strain>
    </source>
</reference>
<accession>A0AAD9X8S6</accession>
<comment type="caution">
    <text evidence="2">The sequence shown here is derived from an EMBL/GenBank/DDBJ whole genome shotgun (WGS) entry which is preliminary data.</text>
</comment>
<evidence type="ECO:0000313" key="3">
    <source>
        <dbReference type="Proteomes" id="UP001280121"/>
    </source>
</evidence>
<dbReference type="AlphaFoldDB" id="A0AAD9X8S6"/>
<keyword evidence="3" id="KW-1185">Reference proteome</keyword>
<organism evidence="2 3">
    <name type="scientific">Dipteronia dyeriana</name>
    <dbReference type="NCBI Taxonomy" id="168575"/>
    <lineage>
        <taxon>Eukaryota</taxon>
        <taxon>Viridiplantae</taxon>
        <taxon>Streptophyta</taxon>
        <taxon>Embryophyta</taxon>
        <taxon>Tracheophyta</taxon>
        <taxon>Spermatophyta</taxon>
        <taxon>Magnoliopsida</taxon>
        <taxon>eudicotyledons</taxon>
        <taxon>Gunneridae</taxon>
        <taxon>Pentapetalae</taxon>
        <taxon>rosids</taxon>
        <taxon>malvids</taxon>
        <taxon>Sapindales</taxon>
        <taxon>Sapindaceae</taxon>
        <taxon>Hippocastanoideae</taxon>
        <taxon>Acereae</taxon>
        <taxon>Dipteronia</taxon>
    </lineage>
</organism>
<dbReference type="PANTHER" id="PTHR33116">
    <property type="entry name" value="REVERSE TRANSCRIPTASE ZINC-BINDING DOMAIN-CONTAINING PROTEIN-RELATED-RELATED"/>
    <property type="match status" value="1"/>
</dbReference>
<feature type="region of interest" description="Disordered" evidence="1">
    <location>
        <begin position="1"/>
        <end position="24"/>
    </location>
</feature>
<dbReference type="EMBL" id="JANJYI010000004">
    <property type="protein sequence ID" value="KAK2654860.1"/>
    <property type="molecule type" value="Genomic_DNA"/>
</dbReference>
<evidence type="ECO:0008006" key="4">
    <source>
        <dbReference type="Google" id="ProtNLM"/>
    </source>
</evidence>
<dbReference type="Proteomes" id="UP001280121">
    <property type="component" value="Unassembled WGS sequence"/>
</dbReference>
<protein>
    <recommendedName>
        <fullName evidence="4">Reverse transcriptase</fullName>
    </recommendedName>
</protein>
<evidence type="ECO:0000313" key="2">
    <source>
        <dbReference type="EMBL" id="KAK2654860.1"/>
    </source>
</evidence>